<evidence type="ECO:0000256" key="2">
    <source>
        <dbReference type="ARBA" id="ARBA00022679"/>
    </source>
</evidence>
<proteinExistence type="inferred from homology"/>
<dbReference type="Pfam" id="PF13657">
    <property type="entry name" value="Couple_hipA"/>
    <property type="match status" value="1"/>
</dbReference>
<name>A0ABW0SYL6_9GAMM</name>
<keyword evidence="3" id="KW-0418">Kinase</keyword>
<dbReference type="RefSeq" id="WP_377327701.1">
    <property type="nucleotide sequence ID" value="NZ_JBHSNG010000013.1"/>
</dbReference>
<feature type="domain" description="HipA N-terminal subdomain 1" evidence="5">
    <location>
        <begin position="11"/>
        <end position="123"/>
    </location>
</feature>
<dbReference type="InterPro" id="IPR012893">
    <property type="entry name" value="HipA-like_C"/>
</dbReference>
<dbReference type="EMBL" id="JBHSNG010000013">
    <property type="protein sequence ID" value="MFC5582018.1"/>
    <property type="molecule type" value="Genomic_DNA"/>
</dbReference>
<dbReference type="Proteomes" id="UP001596111">
    <property type="component" value="Unassembled WGS sequence"/>
</dbReference>
<comment type="caution">
    <text evidence="6">The sequence shown here is derived from an EMBL/GenBank/DDBJ whole genome shotgun (WGS) entry which is preliminary data.</text>
</comment>
<dbReference type="InterPro" id="IPR052028">
    <property type="entry name" value="HipA_Ser/Thr_kinase"/>
</dbReference>
<evidence type="ECO:0000256" key="3">
    <source>
        <dbReference type="ARBA" id="ARBA00022777"/>
    </source>
</evidence>
<evidence type="ECO:0000256" key="1">
    <source>
        <dbReference type="ARBA" id="ARBA00010164"/>
    </source>
</evidence>
<dbReference type="PANTHER" id="PTHR37419:SF8">
    <property type="entry name" value="TOXIN YJJJ"/>
    <property type="match status" value="1"/>
</dbReference>
<evidence type="ECO:0000259" key="4">
    <source>
        <dbReference type="Pfam" id="PF07804"/>
    </source>
</evidence>
<evidence type="ECO:0000313" key="6">
    <source>
        <dbReference type="EMBL" id="MFC5582018.1"/>
    </source>
</evidence>
<organism evidence="6 7">
    <name type="scientific">Rhodanobacter terrae</name>
    <dbReference type="NCBI Taxonomy" id="418647"/>
    <lineage>
        <taxon>Bacteria</taxon>
        <taxon>Pseudomonadati</taxon>
        <taxon>Pseudomonadota</taxon>
        <taxon>Gammaproteobacteria</taxon>
        <taxon>Lysobacterales</taxon>
        <taxon>Rhodanobacteraceae</taxon>
        <taxon>Rhodanobacter</taxon>
    </lineage>
</organism>
<evidence type="ECO:0000259" key="5">
    <source>
        <dbReference type="Pfam" id="PF13657"/>
    </source>
</evidence>
<dbReference type="PANTHER" id="PTHR37419">
    <property type="entry name" value="SERINE/THREONINE-PROTEIN KINASE TOXIN HIPA"/>
    <property type="match status" value="1"/>
</dbReference>
<sequence length="429" mass="47358">MGDFTHADAIEVRCWGRRVGAIVMDPGQGAYAFEYAPAWLKRGIELTPLMMPVDGATHPFIFPSLNRETYRGLPGLIADVLPDDFGSALIDAYMAGHGVDKRAITSLDRLAYMGKRGMGALEFHPAQAAQRDYPGALEMASLVRVARDVVRGTISDDKESHDALSSIIRVGTSAGGARAKAVVALNLRTKELRSGQFKVPAGFEHWLIKFDGIGPDIELGESNSYGRIEFAYYTMARAAGIDMSPSEILEENGRRHFMTKRFDRDGNAKHHVQTLCGMAHVDFKLRGTNSYSQLFQVIDQLGLGVEAKQQTFRRMAFNVAGRNCDDHTKNHSFLLREGGQWELAPAYDIVFAYNPKGEWTYQHLMSVNGKWIDIRRSDLLKVADVHGVPHAVEILAGVNAAIAQWSDFAEAAAVPASDIARIQEHLTKV</sequence>
<accession>A0ABW0SYL6</accession>
<reference evidence="7" key="1">
    <citation type="journal article" date="2019" name="Int. J. Syst. Evol. Microbiol.">
        <title>The Global Catalogue of Microorganisms (GCM) 10K type strain sequencing project: providing services to taxonomists for standard genome sequencing and annotation.</title>
        <authorList>
            <consortium name="The Broad Institute Genomics Platform"/>
            <consortium name="The Broad Institute Genome Sequencing Center for Infectious Disease"/>
            <person name="Wu L."/>
            <person name="Ma J."/>
        </authorList>
    </citation>
    <scope>NUCLEOTIDE SEQUENCE [LARGE SCALE GENOMIC DNA]</scope>
    <source>
        <strain evidence="7">CGMCC 1.13587</strain>
    </source>
</reference>
<dbReference type="Pfam" id="PF07804">
    <property type="entry name" value="HipA_C"/>
    <property type="match status" value="1"/>
</dbReference>
<feature type="domain" description="HipA-like C-terminal" evidence="4">
    <location>
        <begin position="172"/>
        <end position="404"/>
    </location>
</feature>
<gene>
    <name evidence="6" type="ORF">ACFPPB_12925</name>
</gene>
<keyword evidence="2" id="KW-0808">Transferase</keyword>
<comment type="similarity">
    <text evidence="1">Belongs to the HipA Ser/Thr kinase family.</text>
</comment>
<protein>
    <submittedName>
        <fullName evidence="6">Type II toxin-antitoxin system HipA family toxin</fullName>
    </submittedName>
</protein>
<keyword evidence="7" id="KW-1185">Reference proteome</keyword>
<evidence type="ECO:0000313" key="7">
    <source>
        <dbReference type="Proteomes" id="UP001596111"/>
    </source>
</evidence>
<dbReference type="InterPro" id="IPR017508">
    <property type="entry name" value="HipA_N1"/>
</dbReference>